<organism evidence="1 2">
    <name type="scientific">Enterobacter phage phiEap-3</name>
    <dbReference type="NCBI Taxonomy" id="1682394"/>
    <lineage>
        <taxon>Viruses</taxon>
        <taxon>Duplodnaviria</taxon>
        <taxon>Heunggongvirae</taxon>
        <taxon>Uroviricota</taxon>
        <taxon>Caudoviricetes</taxon>
        <taxon>Pantevenvirales</taxon>
        <taxon>Straboviridae</taxon>
        <taxon>Slopekvirus</taxon>
        <taxon>Slopekvirus eap3</taxon>
    </lineage>
</organism>
<reference evidence="1 2" key="1">
    <citation type="submission" date="2015-07" db="EMBL/GenBank/DDBJ databases">
        <title>Enterobacter aerogenes phage phiEap-3.</title>
        <authorList>
            <person name="Zhao X."/>
        </authorList>
    </citation>
    <scope>NUCLEOTIDE SEQUENCE [LARGE SCALE GENOMIC DNA]</scope>
</reference>
<sequence>MFIETKQTKGTTKMARTIKDFHDDQIISNAMGGRMILLMDSDGDIVLVVENVVHYSNRSLEGMFNWLMRQHSAEKSSLPAACKAHAKNLVIITKLRIRSY</sequence>
<proteinExistence type="predicted"/>
<evidence type="ECO:0000313" key="1">
    <source>
        <dbReference type="EMBL" id="ALA45200.1"/>
    </source>
</evidence>
<dbReference type="Proteomes" id="UP000225536">
    <property type="component" value="Segment"/>
</dbReference>
<evidence type="ECO:0000313" key="2">
    <source>
        <dbReference type="Proteomes" id="UP000225536"/>
    </source>
</evidence>
<keyword evidence="2" id="KW-1185">Reference proteome</keyword>
<gene>
    <name evidence="1" type="ORF">ADS69_00095</name>
</gene>
<accession>A0A0K2FGN8</accession>
<dbReference type="EMBL" id="KT321315">
    <property type="protein sequence ID" value="ALA45200.1"/>
    <property type="molecule type" value="Genomic_DNA"/>
</dbReference>
<name>A0A0K2FGN8_9CAUD</name>
<protein>
    <submittedName>
        <fullName evidence="1">Uncharacterized protein</fullName>
    </submittedName>
</protein>